<dbReference type="EMBL" id="MU860516">
    <property type="protein sequence ID" value="KAK4233602.1"/>
    <property type="molecule type" value="Genomic_DNA"/>
</dbReference>
<dbReference type="PANTHER" id="PTHR43851">
    <property type="match status" value="1"/>
</dbReference>
<dbReference type="PANTHER" id="PTHR43851:SF3">
    <property type="entry name" value="COENZYME Q8"/>
    <property type="match status" value="1"/>
</dbReference>
<comment type="similarity">
    <text evidence="1">Belongs to the protein kinase superfamily. ADCK protein kinase family.</text>
</comment>
<feature type="compositionally biased region" description="Basic and acidic residues" evidence="5">
    <location>
        <begin position="542"/>
        <end position="561"/>
    </location>
</feature>
<dbReference type="InterPro" id="IPR011009">
    <property type="entry name" value="Kinase-like_dom_sf"/>
</dbReference>
<evidence type="ECO:0000256" key="4">
    <source>
        <dbReference type="ARBA" id="ARBA00022840"/>
    </source>
</evidence>
<dbReference type="CDD" id="cd13970">
    <property type="entry name" value="ABC1_ADCK3"/>
    <property type="match status" value="1"/>
</dbReference>
<keyword evidence="2" id="KW-0808">Transferase</keyword>
<comment type="caution">
    <text evidence="7">The sequence shown here is derived from an EMBL/GenBank/DDBJ whole genome shotgun (WGS) entry which is preliminary data.</text>
</comment>
<keyword evidence="8" id="KW-1185">Reference proteome</keyword>
<feature type="region of interest" description="Disordered" evidence="5">
    <location>
        <begin position="601"/>
        <end position="631"/>
    </location>
</feature>
<name>A0AAN7C2I9_9PEZI</name>
<feature type="domain" description="ABC1 atypical kinase-like" evidence="6">
    <location>
        <begin position="854"/>
        <end position="1101"/>
    </location>
</feature>
<evidence type="ECO:0000313" key="7">
    <source>
        <dbReference type="EMBL" id="KAK4233602.1"/>
    </source>
</evidence>
<gene>
    <name evidence="7" type="ORF">C8A03DRAFT_47896</name>
</gene>
<feature type="region of interest" description="Disordered" evidence="5">
    <location>
        <begin position="1"/>
        <end position="22"/>
    </location>
</feature>
<feature type="compositionally biased region" description="Basic and acidic residues" evidence="5">
    <location>
        <begin position="332"/>
        <end position="343"/>
    </location>
</feature>
<feature type="region of interest" description="Disordered" evidence="5">
    <location>
        <begin position="645"/>
        <end position="739"/>
    </location>
</feature>
<dbReference type="Proteomes" id="UP001303760">
    <property type="component" value="Unassembled WGS sequence"/>
</dbReference>
<organism evidence="7 8">
    <name type="scientific">Achaetomium macrosporum</name>
    <dbReference type="NCBI Taxonomy" id="79813"/>
    <lineage>
        <taxon>Eukaryota</taxon>
        <taxon>Fungi</taxon>
        <taxon>Dikarya</taxon>
        <taxon>Ascomycota</taxon>
        <taxon>Pezizomycotina</taxon>
        <taxon>Sordariomycetes</taxon>
        <taxon>Sordariomycetidae</taxon>
        <taxon>Sordariales</taxon>
        <taxon>Chaetomiaceae</taxon>
        <taxon>Achaetomium</taxon>
    </lineage>
</organism>
<feature type="compositionally biased region" description="Basic and acidic residues" evidence="5">
    <location>
        <begin position="645"/>
        <end position="654"/>
    </location>
</feature>
<keyword evidence="3" id="KW-0547">Nucleotide-binding</keyword>
<feature type="compositionally biased region" description="Basic and acidic residues" evidence="5">
    <location>
        <begin position="496"/>
        <end position="507"/>
    </location>
</feature>
<dbReference type="Pfam" id="PF03109">
    <property type="entry name" value="ABC1"/>
    <property type="match status" value="1"/>
</dbReference>
<feature type="compositionally biased region" description="Low complexity" evidence="5">
    <location>
        <begin position="476"/>
        <end position="486"/>
    </location>
</feature>
<evidence type="ECO:0000313" key="8">
    <source>
        <dbReference type="Proteomes" id="UP001303760"/>
    </source>
</evidence>
<evidence type="ECO:0000259" key="6">
    <source>
        <dbReference type="Pfam" id="PF03109"/>
    </source>
</evidence>
<dbReference type="SUPFAM" id="SSF56112">
    <property type="entry name" value="Protein kinase-like (PK-like)"/>
    <property type="match status" value="1"/>
</dbReference>
<evidence type="ECO:0000256" key="5">
    <source>
        <dbReference type="SAM" id="MobiDB-lite"/>
    </source>
</evidence>
<feature type="region of interest" description="Disordered" evidence="5">
    <location>
        <begin position="299"/>
        <end position="355"/>
    </location>
</feature>
<dbReference type="GO" id="GO:0005524">
    <property type="term" value="F:ATP binding"/>
    <property type="evidence" value="ECO:0007669"/>
    <property type="project" value="UniProtKB-KW"/>
</dbReference>
<sequence length="1209" mass="132911">MALARKRTDADLMPPPPPAKRIQRPKRVLDEDTYTEALSHIIARDFFPGLLESETQQEYLDALESKDEEWIESASRRLRQVMTPGRRRTLATPTVAGRTPRNFVGDTPASVATTASNTTAAPGKQPSVDTSLTLAAFQSKYTSEDNESFYKLLDKQNQKRVEKYAWLWTGNKLPSKQQLKQKEVEAKLIAQRGSGALSDDGFTRDRLAIRDQDAADRPAAPEHWNGAKPNNELMFVPDGVDGKLQTVAERAQAESSAPPKRIVYENTRVPQPVRETTTEDRSRAGSPSLSEVRNAIAGNRRACDAESSVTGGGGETPRVGGYAFVDDEEPEPERVPPRREKPPLIDLGPGDATPNPFQIQEQRKREALHHRMVERISQSKRTSARLGVTGKVERTPVPKFPSSPRVSAGGLTPAAQRLWGMIGGSERREAESPFREVGMRLADLLVDLAAVASASRSVAAKHVALRARQAERYSRASSVVGAVVRGKTPGQGQGRTRAEKQHERAEGEAGAEGQAELRRDDALQGQEGEHLQQEGEPSVVRPAEETKVPVGRPEDQVDAREGGDLAESAVHTRMGEPQQPSGRKSEFVPAPWASGAIGTLKQGFVPPRQPPPLSARKPPVSVPGVDPSLFRTRAGSRILEALNKVEEKGQEQEQKSPATPARYERSTVPENVVEDVRLREDSKKTADLSAASDEVLDPRPSPSVVAKDAVGERDTKPEDEVREKGHESVPSPENRVGAPTEDISMVAELTGSAPTSTGASSYQLRESRVPSSRLGRLWNYGGLAAGMFAGAIGEGLSRAVGGGGSGSVMLSAANMERLVAKLSRMRGAALKLGQMMSFQDAKMLPAPIQEVLQRVQDRADYMPGWQRDRVLAANLGDNWRDLFDEFEDKPIAAASIGQVHRATLRSNGARVAVKIQFPGVADSINSDLDNLAILLAATKLLPKGLYLNKTIDNARTELAWECDYEREAQCAERYRQLLSASSSSPEDAVFSVPRIYPSASGKHVLTMEFMDGLPVTRITSFTQTQKDWIGTQILRLCLREITEFRFMQTDPNWTNFLYNAATNRLELLDFGASREYPAEFITRYVRLLEAASRSDREQVKALSEELGYLTGHESKAMLDAHVTSVLTLAEPFLKSAPKVYDFRDQTITERVKAQIPVMIHERLAPPPEETYSLHRKLSGAFLLCARLGSRVRCRELFEEALLKTGYISK</sequence>
<dbReference type="InterPro" id="IPR019148">
    <property type="entry name" value="Nuclear_protein_DGCR14_ESS-2"/>
</dbReference>
<accession>A0AAN7C2I9</accession>
<feature type="region of interest" description="Disordered" evidence="5">
    <location>
        <begin position="476"/>
        <end position="561"/>
    </location>
</feature>
<dbReference type="InterPro" id="IPR051409">
    <property type="entry name" value="Atypical_kinase_ADCK"/>
</dbReference>
<evidence type="ECO:0000256" key="3">
    <source>
        <dbReference type="ARBA" id="ARBA00022741"/>
    </source>
</evidence>
<keyword evidence="4" id="KW-0067">ATP-binding</keyword>
<protein>
    <submittedName>
        <fullName evidence="7">Nuclear protein Es2-domain-containing protein</fullName>
    </submittedName>
</protein>
<dbReference type="InterPro" id="IPR004147">
    <property type="entry name" value="ABC1_dom"/>
</dbReference>
<evidence type="ECO:0000256" key="1">
    <source>
        <dbReference type="ARBA" id="ARBA00009670"/>
    </source>
</evidence>
<evidence type="ECO:0000256" key="2">
    <source>
        <dbReference type="ARBA" id="ARBA00022679"/>
    </source>
</evidence>
<feature type="compositionally biased region" description="Basic and acidic residues" evidence="5">
    <location>
        <begin position="1"/>
        <end position="10"/>
    </location>
</feature>
<reference evidence="7" key="1">
    <citation type="journal article" date="2023" name="Mol. Phylogenet. Evol.">
        <title>Genome-scale phylogeny and comparative genomics of the fungal order Sordariales.</title>
        <authorList>
            <person name="Hensen N."/>
            <person name="Bonometti L."/>
            <person name="Westerberg I."/>
            <person name="Brannstrom I.O."/>
            <person name="Guillou S."/>
            <person name="Cros-Aarteil S."/>
            <person name="Calhoun S."/>
            <person name="Haridas S."/>
            <person name="Kuo A."/>
            <person name="Mondo S."/>
            <person name="Pangilinan J."/>
            <person name="Riley R."/>
            <person name="LaButti K."/>
            <person name="Andreopoulos B."/>
            <person name="Lipzen A."/>
            <person name="Chen C."/>
            <person name="Yan M."/>
            <person name="Daum C."/>
            <person name="Ng V."/>
            <person name="Clum A."/>
            <person name="Steindorff A."/>
            <person name="Ohm R.A."/>
            <person name="Martin F."/>
            <person name="Silar P."/>
            <person name="Natvig D.O."/>
            <person name="Lalanne C."/>
            <person name="Gautier V."/>
            <person name="Ament-Velasquez S.L."/>
            <person name="Kruys A."/>
            <person name="Hutchinson M.I."/>
            <person name="Powell A.J."/>
            <person name="Barry K."/>
            <person name="Miller A.N."/>
            <person name="Grigoriev I.V."/>
            <person name="Debuchy R."/>
            <person name="Gladieux P."/>
            <person name="Hiltunen Thoren M."/>
            <person name="Johannesson H."/>
        </authorList>
    </citation>
    <scope>NUCLEOTIDE SEQUENCE</scope>
    <source>
        <strain evidence="7">CBS 532.94</strain>
    </source>
</reference>
<feature type="compositionally biased region" description="Basic and acidic residues" evidence="5">
    <location>
        <begin position="709"/>
        <end position="727"/>
    </location>
</feature>
<proteinExistence type="inferred from homology"/>
<dbReference type="AlphaFoldDB" id="A0AAN7C2I9"/>
<dbReference type="Pfam" id="PF09751">
    <property type="entry name" value="Es2"/>
    <property type="match status" value="1"/>
</dbReference>
<dbReference type="InterPro" id="IPR034646">
    <property type="entry name" value="ADCK3_dom"/>
</dbReference>
<dbReference type="GO" id="GO:0006744">
    <property type="term" value="P:ubiquinone biosynthetic process"/>
    <property type="evidence" value="ECO:0007669"/>
    <property type="project" value="TreeGrafter"/>
</dbReference>
<feature type="compositionally biased region" description="Basic and acidic residues" evidence="5">
    <location>
        <begin position="674"/>
        <end position="686"/>
    </location>
</feature>
<dbReference type="GO" id="GO:0016740">
    <property type="term" value="F:transferase activity"/>
    <property type="evidence" value="ECO:0007669"/>
    <property type="project" value="UniProtKB-KW"/>
</dbReference>
<feature type="compositionally biased region" description="Basic and acidic residues" evidence="5">
    <location>
        <begin position="515"/>
        <end position="533"/>
    </location>
</feature>
<reference evidence="7" key="2">
    <citation type="submission" date="2023-05" db="EMBL/GenBank/DDBJ databases">
        <authorList>
            <consortium name="Lawrence Berkeley National Laboratory"/>
            <person name="Steindorff A."/>
            <person name="Hensen N."/>
            <person name="Bonometti L."/>
            <person name="Westerberg I."/>
            <person name="Brannstrom I.O."/>
            <person name="Guillou S."/>
            <person name="Cros-Aarteil S."/>
            <person name="Calhoun S."/>
            <person name="Haridas S."/>
            <person name="Kuo A."/>
            <person name="Mondo S."/>
            <person name="Pangilinan J."/>
            <person name="Riley R."/>
            <person name="Labutti K."/>
            <person name="Andreopoulos B."/>
            <person name="Lipzen A."/>
            <person name="Chen C."/>
            <person name="Yanf M."/>
            <person name="Daum C."/>
            <person name="Ng V."/>
            <person name="Clum A."/>
            <person name="Ohm R."/>
            <person name="Martin F."/>
            <person name="Silar P."/>
            <person name="Natvig D."/>
            <person name="Lalanne C."/>
            <person name="Gautier V."/>
            <person name="Ament-Velasquez S.L."/>
            <person name="Kruys A."/>
            <person name="Hutchinson M.I."/>
            <person name="Powell A.J."/>
            <person name="Barry K."/>
            <person name="Miller A.N."/>
            <person name="Grigoriev I.V."/>
            <person name="Debuchy R."/>
            <person name="Gladieux P."/>
            <person name="Thoren M.H."/>
            <person name="Johannesson H."/>
        </authorList>
    </citation>
    <scope>NUCLEOTIDE SEQUENCE</scope>
    <source>
        <strain evidence="7">CBS 532.94</strain>
    </source>
</reference>